<dbReference type="RefSeq" id="WP_173060243.1">
    <property type="nucleotide sequence ID" value="NZ_AP022853.1"/>
</dbReference>
<evidence type="ECO:0000313" key="6">
    <source>
        <dbReference type="Proteomes" id="UP000502260"/>
    </source>
</evidence>
<dbReference type="SUPFAM" id="SSF46548">
    <property type="entry name" value="alpha-helical ferredoxin"/>
    <property type="match status" value="1"/>
</dbReference>
<keyword evidence="6" id="KW-1185">Reference proteome</keyword>
<dbReference type="Pfam" id="PF13183">
    <property type="entry name" value="Fer4_8"/>
    <property type="match status" value="1"/>
</dbReference>
<keyword evidence="2" id="KW-0408">Iron</keyword>
<gene>
    <name evidence="5" type="ORF">SKTS_06260</name>
</gene>
<dbReference type="PROSITE" id="PS00198">
    <property type="entry name" value="4FE4S_FER_1"/>
    <property type="match status" value="1"/>
</dbReference>
<dbReference type="GO" id="GO:0051536">
    <property type="term" value="F:iron-sulfur cluster binding"/>
    <property type="evidence" value="ECO:0007669"/>
    <property type="project" value="UniProtKB-KW"/>
</dbReference>
<sequence length="343" mass="38642">MINLQDIRDTARDLLASGEVRAVIGFRSGSRGMAAEPAFITRPEEADELVWDPTCFHNLALYLVEDRKFQAHARANPAAPIAVVAKGCDARAIVVLLQEHYFKRDQVYIIGVSCEGSGVLDERKLAGHLNGFPATSAAFDGDDFVFVTAQGEQRLPAREVMAERCLECREPYPREHNVVLGENRSGRELALPFAALTRFEAQSPAERWEFWQRHFERCIRCYACRSVCPMCFCDECVVDSITYPVTAETTAEEKANRVRWIERSATRSENITYHMTRAMHLAGRCVDCGECERVCPVNIPLRLLNNKMEREARERFGYEPGASIGGPSLVASFRDDDPGQFIR</sequence>
<dbReference type="EMBL" id="AP022853">
    <property type="protein sequence ID" value="BCB25740.1"/>
    <property type="molecule type" value="Genomic_DNA"/>
</dbReference>
<dbReference type="AlphaFoldDB" id="A0A6F8V8U1"/>
<evidence type="ECO:0000256" key="1">
    <source>
        <dbReference type="ARBA" id="ARBA00022723"/>
    </source>
</evidence>
<dbReference type="Gene3D" id="1.10.1060.10">
    <property type="entry name" value="Alpha-helical ferredoxin"/>
    <property type="match status" value="1"/>
</dbReference>
<organism evidence="5 6">
    <name type="scientific">Sulfurimicrobium lacus</name>
    <dbReference type="NCBI Taxonomy" id="2715678"/>
    <lineage>
        <taxon>Bacteria</taxon>
        <taxon>Pseudomonadati</taxon>
        <taxon>Pseudomonadota</taxon>
        <taxon>Betaproteobacteria</taxon>
        <taxon>Nitrosomonadales</taxon>
        <taxon>Sulfuricellaceae</taxon>
        <taxon>Sulfurimicrobium</taxon>
    </lineage>
</organism>
<proteinExistence type="predicted"/>
<keyword evidence="1" id="KW-0479">Metal-binding</keyword>
<feature type="domain" description="4Fe-4S ferredoxin-type" evidence="4">
    <location>
        <begin position="209"/>
        <end position="229"/>
    </location>
</feature>
<feature type="domain" description="4Fe-4S ferredoxin-type" evidence="4">
    <location>
        <begin position="276"/>
        <end position="306"/>
    </location>
</feature>
<reference evidence="6" key="1">
    <citation type="submission" date="2020-03" db="EMBL/GenBank/DDBJ databases">
        <title>Complete genome sequence of sulfur-oxidizing bacterium skT11.</title>
        <authorList>
            <person name="Kanda M."/>
            <person name="Kojima H."/>
            <person name="Fukui M."/>
        </authorList>
    </citation>
    <scope>NUCLEOTIDE SEQUENCE [LARGE SCALE GENOMIC DNA]</scope>
    <source>
        <strain evidence="6">skT11</strain>
    </source>
</reference>
<evidence type="ECO:0000256" key="3">
    <source>
        <dbReference type="ARBA" id="ARBA00023014"/>
    </source>
</evidence>
<dbReference type="InterPro" id="IPR017900">
    <property type="entry name" value="4Fe4S_Fe_S_CS"/>
</dbReference>
<dbReference type="InterPro" id="IPR009051">
    <property type="entry name" value="Helical_ferredxn"/>
</dbReference>
<accession>A0A6F8V8U1</accession>
<keyword evidence="3" id="KW-0411">Iron-sulfur</keyword>
<dbReference type="InterPro" id="IPR017896">
    <property type="entry name" value="4Fe4S_Fe-S-bd"/>
</dbReference>
<dbReference type="PROSITE" id="PS51379">
    <property type="entry name" value="4FE4S_FER_2"/>
    <property type="match status" value="2"/>
</dbReference>
<protein>
    <submittedName>
        <fullName evidence="5">4Fe-4S ferredoxin</fullName>
    </submittedName>
</protein>
<dbReference type="GO" id="GO:0046872">
    <property type="term" value="F:metal ion binding"/>
    <property type="evidence" value="ECO:0007669"/>
    <property type="project" value="UniProtKB-KW"/>
</dbReference>
<evidence type="ECO:0000259" key="4">
    <source>
        <dbReference type="PROSITE" id="PS51379"/>
    </source>
</evidence>
<name>A0A6F8V8U1_9PROT</name>
<dbReference type="Proteomes" id="UP000502260">
    <property type="component" value="Chromosome"/>
</dbReference>
<evidence type="ECO:0000256" key="2">
    <source>
        <dbReference type="ARBA" id="ARBA00023004"/>
    </source>
</evidence>
<evidence type="ECO:0000313" key="5">
    <source>
        <dbReference type="EMBL" id="BCB25740.1"/>
    </source>
</evidence>
<dbReference type="KEGG" id="slac:SKTS_06260"/>